<evidence type="ECO:0000313" key="1">
    <source>
        <dbReference type="EMBL" id="KIH67623.1"/>
    </source>
</evidence>
<dbReference type="Proteomes" id="UP000054047">
    <property type="component" value="Unassembled WGS sequence"/>
</dbReference>
<evidence type="ECO:0000313" key="2">
    <source>
        <dbReference type="Proteomes" id="UP000054047"/>
    </source>
</evidence>
<reference evidence="1 2" key="1">
    <citation type="submission" date="2013-12" db="EMBL/GenBank/DDBJ databases">
        <title>Draft genome of the parsitic nematode Ancylostoma duodenale.</title>
        <authorList>
            <person name="Mitreva M."/>
        </authorList>
    </citation>
    <scope>NUCLEOTIDE SEQUENCE [LARGE SCALE GENOMIC DNA]</scope>
    <source>
        <strain evidence="1 2">Zhejiang</strain>
    </source>
</reference>
<accession>A0A0C2DCN1</accession>
<gene>
    <name evidence="1" type="ORF">ANCDUO_02044</name>
</gene>
<organism evidence="1 2">
    <name type="scientific">Ancylostoma duodenale</name>
    <dbReference type="NCBI Taxonomy" id="51022"/>
    <lineage>
        <taxon>Eukaryota</taxon>
        <taxon>Metazoa</taxon>
        <taxon>Ecdysozoa</taxon>
        <taxon>Nematoda</taxon>
        <taxon>Chromadorea</taxon>
        <taxon>Rhabditida</taxon>
        <taxon>Rhabditina</taxon>
        <taxon>Rhabditomorpha</taxon>
        <taxon>Strongyloidea</taxon>
        <taxon>Ancylostomatidae</taxon>
        <taxon>Ancylostomatinae</taxon>
        <taxon>Ancylostoma</taxon>
    </lineage>
</organism>
<dbReference type="OrthoDB" id="9970333at2759"/>
<dbReference type="AlphaFoldDB" id="A0A0C2DCN1"/>
<keyword evidence="2" id="KW-1185">Reference proteome</keyword>
<protein>
    <submittedName>
        <fullName evidence="1">Uncharacterized protein</fullName>
    </submittedName>
</protein>
<name>A0A0C2DCN1_9BILA</name>
<dbReference type="EMBL" id="KN726625">
    <property type="protein sequence ID" value="KIH67623.1"/>
    <property type="molecule type" value="Genomic_DNA"/>
</dbReference>
<proteinExistence type="predicted"/>
<sequence length="64" mass="7103">MGNISTGIGSAHICNYRDFLICDDIKKVLEQFFKDQSPALWSTGVYDLAKRSQKTIDGNGGCFK</sequence>